<evidence type="ECO:0000313" key="2">
    <source>
        <dbReference type="Proteomes" id="UP000287872"/>
    </source>
</evidence>
<keyword evidence="2" id="KW-1185">Reference proteome</keyword>
<dbReference type="EMBL" id="BHYK01000029">
    <property type="protein sequence ID" value="GCD12241.1"/>
    <property type="molecule type" value="Genomic_DNA"/>
</dbReference>
<dbReference type="Proteomes" id="UP000287872">
    <property type="component" value="Unassembled WGS sequence"/>
</dbReference>
<dbReference type="AlphaFoldDB" id="A0A401URV8"/>
<organism evidence="1 2">
    <name type="scientific">Clostridium tagluense</name>
    <dbReference type="NCBI Taxonomy" id="360422"/>
    <lineage>
        <taxon>Bacteria</taxon>
        <taxon>Bacillati</taxon>
        <taxon>Bacillota</taxon>
        <taxon>Clostridia</taxon>
        <taxon>Eubacteriales</taxon>
        <taxon>Clostridiaceae</taxon>
        <taxon>Clostridium</taxon>
    </lineage>
</organism>
<accession>A0A401URV8</accession>
<protein>
    <submittedName>
        <fullName evidence="1">Uncharacterized protein</fullName>
    </submittedName>
</protein>
<name>A0A401URV8_9CLOT</name>
<sequence>MKTDSTNVEVISKQIMIKLFSEYKKDSVIKELKITDYTINKINDLQGNSDKFTFYIEYSLKPVDINSYVLAGNGEIKDSWIVNKSAFLEVQKVSGEYKINSMGTSK</sequence>
<dbReference type="RefSeq" id="WP_125004767.1">
    <property type="nucleotide sequence ID" value="NZ_BHYK01000029.1"/>
</dbReference>
<gene>
    <name evidence="1" type="ORF">Ctaglu_38640</name>
</gene>
<reference evidence="1 2" key="1">
    <citation type="submission" date="2018-11" db="EMBL/GenBank/DDBJ databases">
        <title>Genome sequencing and assembly of Clostridium tagluense strain A121.</title>
        <authorList>
            <person name="Murakami T."/>
            <person name="Segawa T."/>
            <person name="Shcherbakova V.A."/>
            <person name="Mori H."/>
            <person name="Yoshimura Y."/>
        </authorList>
    </citation>
    <scope>NUCLEOTIDE SEQUENCE [LARGE SCALE GENOMIC DNA]</scope>
    <source>
        <strain evidence="1 2">A121</strain>
    </source>
</reference>
<comment type="caution">
    <text evidence="1">The sequence shown here is derived from an EMBL/GenBank/DDBJ whole genome shotgun (WGS) entry which is preliminary data.</text>
</comment>
<proteinExistence type="predicted"/>
<evidence type="ECO:0000313" key="1">
    <source>
        <dbReference type="EMBL" id="GCD12241.1"/>
    </source>
</evidence>